<accession>A0A178CU70</accession>
<dbReference type="GeneID" id="34591172"/>
<dbReference type="EMBL" id="LVCJ01000056">
    <property type="protein sequence ID" value="OAL32804.1"/>
    <property type="molecule type" value="Genomic_DNA"/>
</dbReference>
<dbReference type="OrthoDB" id="10284511at2759"/>
<sequence length="619" mass="69707">MSLLSALGWAPQVLCVTLVGAAVGVKAIRTVAPDVLYTGIGPFLQRLAQSRALVPARWIYTGVQVAAYLVVTAYRTIIHPVVKWPARILLFPLRWLFEAFQTTALIVVGNILNLVPTKWVYAVGNWLFESNGVFENHRLGVCLAHSLFPCINNGPAKVLFSLSDHIARAAEVARKDDVKRSILERYEKAGLSGADCSTRSRDRVCQRIEQARRALLDANADLRALLTLATPDLRTTYLQGRAQTKRKVNNPWRVQKQRLRTKTFQMPGLVALMLHYTRLVKSTAWDRCSIFLISTSIGAMGSFGVDGAETRNPDESIYSEGIKELLSKNIFRHWIIDIPDRATAWHLHRGEGSAQISIESATSAGELNTTAAGVQLTDEQMTVAGHTFVSNEYINKVMALEQERRRLAGDDAEVYEIFFNNCQTLWTNGMLDLLMCKCAETDRERHRLWSIEEAMPDRDWHTSVAELGMSFLIALGRRGYLPMGHWVRWVSNLVCVLQELNYYAFGPALYGLDLTFGSSRLRVFSLLAMLILHPIFIYKYHGTLTPSPFEWADLGVGLIAGFWVRSIRKRTLRQTPVQPRGEICWSGYFSQLYEKSENGEIEGAELDQAVMEFLGSDYP</sequence>
<dbReference type="Proteomes" id="UP000185904">
    <property type="component" value="Unassembled WGS sequence"/>
</dbReference>
<gene>
    <name evidence="2" type="ORF">AYO20_07761</name>
</gene>
<feature type="chain" id="PRO_5008083879" evidence="1">
    <location>
        <begin position="28"/>
        <end position="619"/>
    </location>
</feature>
<keyword evidence="3" id="KW-1185">Reference proteome</keyword>
<reference evidence="2 3" key="1">
    <citation type="submission" date="2016-03" db="EMBL/GenBank/DDBJ databases">
        <title>The draft genome sequence of Fonsecaea nubica causative agent of cutaneous subcutaneous infection in human host.</title>
        <authorList>
            <person name="Costa F."/>
            <person name="Sybren D.H."/>
            <person name="Raittz R.T."/>
            <person name="Weiss V.A."/>
            <person name="Leao A.C."/>
            <person name="Gomes R."/>
            <person name="De Souza E.M."/>
            <person name="Pedrosa F.O."/>
            <person name="Steffens M.B."/>
            <person name="Bombassaro A."/>
            <person name="Tadra-Sfeir M.Z."/>
            <person name="Moreno L.F."/>
            <person name="Najafzadeh M.J."/>
            <person name="Felipe M.S."/>
            <person name="Teixeira M."/>
            <person name="Sun J."/>
            <person name="Xi L."/>
            <person name="Castro M.A."/>
            <person name="Vicente V.A."/>
        </authorList>
    </citation>
    <scope>NUCLEOTIDE SEQUENCE [LARGE SCALE GENOMIC DNA]</scope>
    <source>
        <strain evidence="2 3">CBS 269.64</strain>
    </source>
</reference>
<proteinExistence type="predicted"/>
<feature type="signal peptide" evidence="1">
    <location>
        <begin position="1"/>
        <end position="27"/>
    </location>
</feature>
<dbReference type="RefSeq" id="XP_022497984.1">
    <property type="nucleotide sequence ID" value="XM_022646045.1"/>
</dbReference>
<protein>
    <submittedName>
        <fullName evidence="2">Uncharacterized protein</fullName>
    </submittedName>
</protein>
<comment type="caution">
    <text evidence="2">The sequence shown here is derived from an EMBL/GenBank/DDBJ whole genome shotgun (WGS) entry which is preliminary data.</text>
</comment>
<evidence type="ECO:0000313" key="3">
    <source>
        <dbReference type="Proteomes" id="UP000185904"/>
    </source>
</evidence>
<name>A0A178CU70_9EURO</name>
<organism evidence="2 3">
    <name type="scientific">Fonsecaea nubica</name>
    <dbReference type="NCBI Taxonomy" id="856822"/>
    <lineage>
        <taxon>Eukaryota</taxon>
        <taxon>Fungi</taxon>
        <taxon>Dikarya</taxon>
        <taxon>Ascomycota</taxon>
        <taxon>Pezizomycotina</taxon>
        <taxon>Eurotiomycetes</taxon>
        <taxon>Chaetothyriomycetidae</taxon>
        <taxon>Chaetothyriales</taxon>
        <taxon>Herpotrichiellaceae</taxon>
        <taxon>Fonsecaea</taxon>
    </lineage>
</organism>
<dbReference type="AlphaFoldDB" id="A0A178CU70"/>
<keyword evidence="1" id="KW-0732">Signal</keyword>
<evidence type="ECO:0000256" key="1">
    <source>
        <dbReference type="SAM" id="SignalP"/>
    </source>
</evidence>
<evidence type="ECO:0000313" key="2">
    <source>
        <dbReference type="EMBL" id="OAL32804.1"/>
    </source>
</evidence>